<evidence type="ECO:0000313" key="3">
    <source>
        <dbReference type="EMBL" id="RUS89791.1"/>
    </source>
</evidence>
<dbReference type="GO" id="GO:0016787">
    <property type="term" value="F:hydrolase activity"/>
    <property type="evidence" value="ECO:0007669"/>
    <property type="project" value="UniProtKB-KW"/>
</dbReference>
<protein>
    <recommendedName>
        <fullName evidence="2">Alpha/beta hydrolase fold-3 domain-containing protein</fullName>
    </recommendedName>
</protein>
<reference evidence="3 4" key="1">
    <citation type="submission" date="2019-01" db="EMBL/GenBank/DDBJ databases">
        <title>A draft genome assembly of the solar-powered sea slug Elysia chlorotica.</title>
        <authorList>
            <person name="Cai H."/>
            <person name="Li Q."/>
            <person name="Fang X."/>
            <person name="Li J."/>
            <person name="Curtis N.E."/>
            <person name="Altenburger A."/>
            <person name="Shibata T."/>
            <person name="Feng M."/>
            <person name="Maeda T."/>
            <person name="Schwartz J.A."/>
            <person name="Shigenobu S."/>
            <person name="Lundholm N."/>
            <person name="Nishiyama T."/>
            <person name="Yang H."/>
            <person name="Hasebe M."/>
            <person name="Li S."/>
            <person name="Pierce S.K."/>
            <person name="Wang J."/>
        </authorList>
    </citation>
    <scope>NUCLEOTIDE SEQUENCE [LARGE SCALE GENOMIC DNA]</scope>
    <source>
        <strain evidence="3">EC2010</strain>
        <tissue evidence="3">Whole organism of an adult</tissue>
    </source>
</reference>
<name>A0A3S1I0G4_ELYCH</name>
<dbReference type="AlphaFoldDB" id="A0A3S1I0G4"/>
<organism evidence="3 4">
    <name type="scientific">Elysia chlorotica</name>
    <name type="common">Eastern emerald elysia</name>
    <name type="synonym">Sea slug</name>
    <dbReference type="NCBI Taxonomy" id="188477"/>
    <lineage>
        <taxon>Eukaryota</taxon>
        <taxon>Metazoa</taxon>
        <taxon>Spiralia</taxon>
        <taxon>Lophotrochozoa</taxon>
        <taxon>Mollusca</taxon>
        <taxon>Gastropoda</taxon>
        <taxon>Heterobranchia</taxon>
        <taxon>Euthyneura</taxon>
        <taxon>Panpulmonata</taxon>
        <taxon>Sacoglossa</taxon>
        <taxon>Placobranchoidea</taxon>
        <taxon>Plakobranchidae</taxon>
        <taxon>Elysia</taxon>
    </lineage>
</organism>
<dbReference type="EMBL" id="RQTK01000048">
    <property type="protein sequence ID" value="RUS89791.1"/>
    <property type="molecule type" value="Genomic_DNA"/>
</dbReference>
<keyword evidence="4" id="KW-1185">Reference proteome</keyword>
<dbReference type="PANTHER" id="PTHR48081">
    <property type="entry name" value="AB HYDROLASE SUPERFAMILY PROTEIN C4A8.06C"/>
    <property type="match status" value="1"/>
</dbReference>
<dbReference type="Pfam" id="PF07859">
    <property type="entry name" value="Abhydrolase_3"/>
    <property type="match status" value="1"/>
</dbReference>
<comment type="caution">
    <text evidence="3">The sequence shown here is derived from an EMBL/GenBank/DDBJ whole genome shotgun (WGS) entry which is preliminary data.</text>
</comment>
<proteinExistence type="predicted"/>
<gene>
    <name evidence="3" type="ORF">EGW08_002494</name>
</gene>
<dbReference type="Gene3D" id="3.40.50.1820">
    <property type="entry name" value="alpha/beta hydrolase"/>
    <property type="match status" value="1"/>
</dbReference>
<keyword evidence="1" id="KW-0378">Hydrolase</keyword>
<evidence type="ECO:0000256" key="1">
    <source>
        <dbReference type="ARBA" id="ARBA00022801"/>
    </source>
</evidence>
<sequence>METAKALWAPFANKYSIHEETYQLQLKLMELGNRPYYMIGIDEAREQSNRTAEVIQGTVDFRGVETEMTVPSPHDPSGIPVTVYKPETCADSPTIFIFFHGGGLVVGCRQNVSNSMRVIARDSGSIVVNASYRLLPNAQAPCAPFEDGIAVTRWVMANKTAVGGTISSKVGVGGESSGGHITACVTNEVMGLDFQVLVYPVADMNLSQPSVVEFESVPILDRKTILWFSENSLAHIPGHETDPRYNPMARTNTELSPPALLVLAELDPLLSCGLDYAEKLRTAGVPVQCEIVRGVPHTVFISRDVTKTVSAQIYDYIVNFIKKFTSH</sequence>
<feature type="domain" description="Alpha/beta hydrolase fold-3" evidence="2">
    <location>
        <begin position="97"/>
        <end position="299"/>
    </location>
</feature>
<dbReference type="SUPFAM" id="SSF53474">
    <property type="entry name" value="alpha/beta-Hydrolases"/>
    <property type="match status" value="1"/>
</dbReference>
<dbReference type="OrthoDB" id="408631at2759"/>
<evidence type="ECO:0000313" key="4">
    <source>
        <dbReference type="Proteomes" id="UP000271974"/>
    </source>
</evidence>
<evidence type="ECO:0000259" key="2">
    <source>
        <dbReference type="Pfam" id="PF07859"/>
    </source>
</evidence>
<accession>A0A3S1I0G4</accession>
<dbReference type="STRING" id="188477.A0A3S1I0G4"/>
<dbReference type="InterPro" id="IPR050300">
    <property type="entry name" value="GDXG_lipolytic_enzyme"/>
</dbReference>
<dbReference type="InterPro" id="IPR013094">
    <property type="entry name" value="AB_hydrolase_3"/>
</dbReference>
<dbReference type="PANTHER" id="PTHR48081:SF8">
    <property type="entry name" value="ALPHA_BETA HYDROLASE FOLD-3 DOMAIN-CONTAINING PROTEIN-RELATED"/>
    <property type="match status" value="1"/>
</dbReference>
<dbReference type="InterPro" id="IPR029058">
    <property type="entry name" value="AB_hydrolase_fold"/>
</dbReference>
<dbReference type="Proteomes" id="UP000271974">
    <property type="component" value="Unassembled WGS sequence"/>
</dbReference>